<dbReference type="Proteomes" id="UP000249794">
    <property type="component" value="Unassembled WGS sequence"/>
</dbReference>
<dbReference type="Gene3D" id="3.10.290.30">
    <property type="entry name" value="MM3350-like"/>
    <property type="match status" value="1"/>
</dbReference>
<dbReference type="InterPro" id="IPR012912">
    <property type="entry name" value="Plasmid_pRiA4b_Orf3-like"/>
</dbReference>
<evidence type="ECO:0000313" key="3">
    <source>
        <dbReference type="Proteomes" id="UP000249794"/>
    </source>
</evidence>
<feature type="domain" description="Plasmid pRiA4b Orf3-like" evidence="1">
    <location>
        <begin position="14"/>
        <end position="190"/>
    </location>
</feature>
<accession>A0A2W4Z4J4</accession>
<dbReference type="Pfam" id="PF07929">
    <property type="entry name" value="PRiA4_ORF3"/>
    <property type="match status" value="1"/>
</dbReference>
<dbReference type="PANTHER" id="PTHR41878">
    <property type="entry name" value="LEXA REPRESSOR-RELATED"/>
    <property type="match status" value="1"/>
</dbReference>
<sequence>MSLMPSPIACPVATYSLKITLVDSAPEVWRQVIVPAQITLATLHRIVQGAMGWENQHSYLFRLGIGQPPCDPQLLLSEALIADQAAALYYTYDLRCGWLHRLTLEAEEALPAEALPAEALPAEALDITPADKRSACPICIDGAMACPPEGSGGVWGYDEWLAKLEDSDDPDYLDLIAQYGDFDPDKFDLAAANVRLSSLVSSLI</sequence>
<dbReference type="SUPFAM" id="SSF159941">
    <property type="entry name" value="MM3350-like"/>
    <property type="match status" value="1"/>
</dbReference>
<dbReference type="AlphaFoldDB" id="A0A2W4Z4J4"/>
<dbReference type="PANTHER" id="PTHR41878:SF1">
    <property type="entry name" value="TNPR PROTEIN"/>
    <property type="match status" value="1"/>
</dbReference>
<reference evidence="2 3" key="2">
    <citation type="submission" date="2018-06" db="EMBL/GenBank/DDBJ databases">
        <title>Metagenomic assembly of (sub)arctic Cyanobacteria and their associated microbiome from non-axenic cultures.</title>
        <authorList>
            <person name="Baurain D."/>
        </authorList>
    </citation>
    <scope>NUCLEOTIDE SEQUENCE [LARGE SCALE GENOMIC DNA]</scope>
    <source>
        <strain evidence="2">ULC027bin1</strain>
    </source>
</reference>
<name>A0A2W4Z4J4_9CYAN</name>
<evidence type="ECO:0000313" key="2">
    <source>
        <dbReference type="EMBL" id="PZO53215.1"/>
    </source>
</evidence>
<organism evidence="2 3">
    <name type="scientific">Phormidesmis priestleyi</name>
    <dbReference type="NCBI Taxonomy" id="268141"/>
    <lineage>
        <taxon>Bacteria</taxon>
        <taxon>Bacillati</taxon>
        <taxon>Cyanobacteriota</taxon>
        <taxon>Cyanophyceae</taxon>
        <taxon>Leptolyngbyales</taxon>
        <taxon>Leptolyngbyaceae</taxon>
        <taxon>Phormidesmis</taxon>
    </lineage>
</organism>
<protein>
    <recommendedName>
        <fullName evidence="1">Plasmid pRiA4b Orf3-like domain-containing protein</fullName>
    </recommendedName>
</protein>
<reference evidence="3" key="1">
    <citation type="submission" date="2018-04" db="EMBL/GenBank/DDBJ databases">
        <authorList>
            <person name="Cornet L."/>
        </authorList>
    </citation>
    <scope>NUCLEOTIDE SEQUENCE [LARGE SCALE GENOMIC DNA]</scope>
</reference>
<comment type="caution">
    <text evidence="2">The sequence shown here is derived from an EMBL/GenBank/DDBJ whole genome shotgun (WGS) entry which is preliminary data.</text>
</comment>
<dbReference type="EMBL" id="QBMP01000133">
    <property type="protein sequence ID" value="PZO53215.1"/>
    <property type="molecule type" value="Genomic_DNA"/>
</dbReference>
<dbReference type="InterPro" id="IPR024047">
    <property type="entry name" value="MM3350-like_sf"/>
</dbReference>
<proteinExistence type="predicted"/>
<gene>
    <name evidence="2" type="ORF">DCF15_12950</name>
</gene>
<evidence type="ECO:0000259" key="1">
    <source>
        <dbReference type="Pfam" id="PF07929"/>
    </source>
</evidence>